<protein>
    <recommendedName>
        <fullName evidence="6">Prefoldin subunit 1</fullName>
    </recommendedName>
</protein>
<dbReference type="EMBL" id="JASFZW010000005">
    <property type="protein sequence ID" value="KAK2078092.1"/>
    <property type="molecule type" value="Genomic_DNA"/>
</dbReference>
<gene>
    <name evidence="4" type="ORF">QBZ16_003960</name>
</gene>
<feature type="coiled-coil region" evidence="3">
    <location>
        <begin position="88"/>
        <end position="115"/>
    </location>
</feature>
<dbReference type="GO" id="GO:0044183">
    <property type="term" value="F:protein folding chaperone"/>
    <property type="evidence" value="ECO:0007669"/>
    <property type="project" value="TreeGrafter"/>
</dbReference>
<dbReference type="InterPro" id="IPR002777">
    <property type="entry name" value="PFD_beta-like"/>
</dbReference>
<keyword evidence="5" id="KW-1185">Reference proteome</keyword>
<keyword evidence="3" id="KW-0175">Coiled coil</keyword>
<dbReference type="GO" id="GO:0051082">
    <property type="term" value="F:unfolded protein binding"/>
    <property type="evidence" value="ECO:0007669"/>
    <property type="project" value="InterPro"/>
</dbReference>
<dbReference type="SUPFAM" id="SSF46579">
    <property type="entry name" value="Prefoldin"/>
    <property type="match status" value="1"/>
</dbReference>
<keyword evidence="2" id="KW-0143">Chaperone</keyword>
<evidence type="ECO:0000256" key="3">
    <source>
        <dbReference type="SAM" id="Coils"/>
    </source>
</evidence>
<dbReference type="Pfam" id="PF01920">
    <property type="entry name" value="Prefoldin_2"/>
    <property type="match status" value="1"/>
</dbReference>
<comment type="similarity">
    <text evidence="1">Belongs to the prefoldin subunit beta family.</text>
</comment>
<sequence length="115" mass="12909">MADDEKIAAVMELKSRFDAGNAALKQMESQRRQSEVALRRAAFTAAQLDPLPSETPCYRGIGRAYFLQPKEEVMNYLESGIKTCDSELKRLTSSREGLVQAQEALKKELLELTRA</sequence>
<dbReference type="PANTHER" id="PTHR20903">
    <property type="entry name" value="PREFOLDIN SUBUNIT 1-RELATED"/>
    <property type="match status" value="1"/>
</dbReference>
<accession>A0AAD9MIA4</accession>
<evidence type="ECO:0000256" key="1">
    <source>
        <dbReference type="ARBA" id="ARBA00008045"/>
    </source>
</evidence>
<dbReference type="GO" id="GO:0009409">
    <property type="term" value="P:response to cold"/>
    <property type="evidence" value="ECO:0007669"/>
    <property type="project" value="UniProtKB-ARBA"/>
</dbReference>
<dbReference type="Gene3D" id="1.10.287.370">
    <property type="match status" value="1"/>
</dbReference>
<evidence type="ECO:0000313" key="5">
    <source>
        <dbReference type="Proteomes" id="UP001255856"/>
    </source>
</evidence>
<proteinExistence type="inferred from homology"/>
<organism evidence="4 5">
    <name type="scientific">Prototheca wickerhamii</name>
    <dbReference type="NCBI Taxonomy" id="3111"/>
    <lineage>
        <taxon>Eukaryota</taxon>
        <taxon>Viridiplantae</taxon>
        <taxon>Chlorophyta</taxon>
        <taxon>core chlorophytes</taxon>
        <taxon>Trebouxiophyceae</taxon>
        <taxon>Chlorellales</taxon>
        <taxon>Chlorellaceae</taxon>
        <taxon>Prototheca</taxon>
    </lineage>
</organism>
<dbReference type="GO" id="GO:0016272">
    <property type="term" value="C:prefoldin complex"/>
    <property type="evidence" value="ECO:0007669"/>
    <property type="project" value="InterPro"/>
</dbReference>
<reference evidence="4" key="1">
    <citation type="submission" date="2021-01" db="EMBL/GenBank/DDBJ databases">
        <authorList>
            <person name="Eckstrom K.M.E."/>
        </authorList>
    </citation>
    <scope>NUCLEOTIDE SEQUENCE</scope>
    <source>
        <strain evidence="4">UVCC 0001</strain>
    </source>
</reference>
<dbReference type="AlphaFoldDB" id="A0AAD9MIA4"/>
<dbReference type="InterPro" id="IPR009053">
    <property type="entry name" value="Prefoldin"/>
</dbReference>
<evidence type="ECO:0008006" key="6">
    <source>
        <dbReference type="Google" id="ProtNLM"/>
    </source>
</evidence>
<dbReference type="Proteomes" id="UP001255856">
    <property type="component" value="Unassembled WGS sequence"/>
</dbReference>
<evidence type="ECO:0000256" key="2">
    <source>
        <dbReference type="ARBA" id="ARBA00023186"/>
    </source>
</evidence>
<name>A0AAD9MIA4_PROWI</name>
<evidence type="ECO:0000313" key="4">
    <source>
        <dbReference type="EMBL" id="KAK2078092.1"/>
    </source>
</evidence>
<dbReference type="PANTHER" id="PTHR20903:SF0">
    <property type="entry name" value="PREFOLDIN SUBUNIT 1"/>
    <property type="match status" value="1"/>
</dbReference>
<dbReference type="GO" id="GO:0005737">
    <property type="term" value="C:cytoplasm"/>
    <property type="evidence" value="ECO:0007669"/>
    <property type="project" value="TreeGrafter"/>
</dbReference>
<comment type="caution">
    <text evidence="4">The sequence shown here is derived from an EMBL/GenBank/DDBJ whole genome shotgun (WGS) entry which is preliminary data.</text>
</comment>